<dbReference type="CDD" id="cd02042">
    <property type="entry name" value="ParAB_family"/>
    <property type="match status" value="1"/>
</dbReference>
<name>A0A1V4AV05_9BACT</name>
<dbReference type="PANTHER" id="PTHR13696">
    <property type="entry name" value="P-LOOP CONTAINING NUCLEOSIDE TRIPHOSPHATE HYDROLASE"/>
    <property type="match status" value="1"/>
</dbReference>
<dbReference type="PANTHER" id="PTHR13696:SF99">
    <property type="entry name" value="COBYRINIC ACID AC-DIAMIDE SYNTHASE"/>
    <property type="match status" value="1"/>
</dbReference>
<evidence type="ECO:0000313" key="2">
    <source>
        <dbReference type="EMBL" id="OOP56953.1"/>
    </source>
</evidence>
<sequence>MRSIALTNQKGGVAKTTTTVNLGACLAQMGKKVLLVDLDPQGNLSSWLGLDIHNLERSMYNVFLEEVYFEEILTKTCVENLTLAPSNVALAGVERILAHEKGRDLILRKRLSPAVSKYDYIMLDCPPSLGLITINALTFVKEVFIPLETKVLALNGLVTLMNTVQVVKERLNHHLEVTGIIACRFDGRTNLSNEVYSQIKERFKEKVFDSIIRENTRLAECPISGKPITLYAPDSPGAVDYTNLAKEVLEREKNKTLLNHTPV</sequence>
<evidence type="ECO:0000259" key="1">
    <source>
        <dbReference type="Pfam" id="PF13614"/>
    </source>
</evidence>
<dbReference type="InterPro" id="IPR025669">
    <property type="entry name" value="AAA_dom"/>
</dbReference>
<dbReference type="STRING" id="1004156.AYP45_06195"/>
<dbReference type="SUPFAM" id="SSF52540">
    <property type="entry name" value="P-loop containing nucleoside triphosphate hydrolases"/>
    <property type="match status" value="1"/>
</dbReference>
<dbReference type="Proteomes" id="UP000189681">
    <property type="component" value="Unassembled WGS sequence"/>
</dbReference>
<feature type="domain" description="AAA" evidence="1">
    <location>
        <begin position="1"/>
        <end position="177"/>
    </location>
</feature>
<dbReference type="InterPro" id="IPR050678">
    <property type="entry name" value="DNA_Partitioning_ATPase"/>
</dbReference>
<dbReference type="InterPro" id="IPR027417">
    <property type="entry name" value="P-loop_NTPase"/>
</dbReference>
<evidence type="ECO:0000313" key="3">
    <source>
        <dbReference type="Proteomes" id="UP000189681"/>
    </source>
</evidence>
<protein>
    <submittedName>
        <fullName evidence="2">Chromosome partitioning ATPase</fullName>
    </submittedName>
</protein>
<gene>
    <name evidence="2" type="ORF">AYP45_06195</name>
</gene>
<dbReference type="AlphaFoldDB" id="A0A1V4AV05"/>
<dbReference type="Pfam" id="PF13614">
    <property type="entry name" value="AAA_31"/>
    <property type="match status" value="1"/>
</dbReference>
<reference evidence="2 3" key="1">
    <citation type="journal article" date="2017" name="Water Res.">
        <title>Discovery and metagenomic analysis of an anammox bacterial enrichment related to Candidatus "Brocadia caroliniensis" in a full-scale glycerol-fed nitritation-denitritation separate centrate treatment process.</title>
        <authorList>
            <person name="Park H."/>
            <person name="Brotto A.C."/>
            <person name="van Loosdrecht M.C."/>
            <person name="Chandran K."/>
        </authorList>
    </citation>
    <scope>NUCLEOTIDE SEQUENCE [LARGE SCALE GENOMIC DNA]</scope>
    <source>
        <strain evidence="2">26THWARD</strain>
    </source>
</reference>
<dbReference type="Gene3D" id="3.40.50.300">
    <property type="entry name" value="P-loop containing nucleotide triphosphate hydrolases"/>
    <property type="match status" value="1"/>
</dbReference>
<dbReference type="EMBL" id="AYTS01000055">
    <property type="protein sequence ID" value="OOP56953.1"/>
    <property type="molecule type" value="Genomic_DNA"/>
</dbReference>
<dbReference type="FunFam" id="3.40.50.300:FF:000285">
    <property type="entry name" value="Sporulation initiation inhibitor Soj"/>
    <property type="match status" value="1"/>
</dbReference>
<proteinExistence type="predicted"/>
<organism evidence="2 3">
    <name type="scientific">Candidatus Brocadia carolinensis</name>
    <dbReference type="NCBI Taxonomy" id="1004156"/>
    <lineage>
        <taxon>Bacteria</taxon>
        <taxon>Pseudomonadati</taxon>
        <taxon>Planctomycetota</taxon>
        <taxon>Candidatus Brocadiia</taxon>
        <taxon>Candidatus Brocadiales</taxon>
        <taxon>Candidatus Brocadiaceae</taxon>
        <taxon>Candidatus Brocadia</taxon>
    </lineage>
</organism>
<comment type="caution">
    <text evidence="2">The sequence shown here is derived from an EMBL/GenBank/DDBJ whole genome shotgun (WGS) entry which is preliminary data.</text>
</comment>
<accession>A0A1V4AV05</accession>